<dbReference type="Proteomes" id="UP000499080">
    <property type="component" value="Unassembled WGS sequence"/>
</dbReference>
<organism evidence="1 2">
    <name type="scientific">Araneus ventricosus</name>
    <name type="common">Orbweaver spider</name>
    <name type="synonym">Epeira ventricosa</name>
    <dbReference type="NCBI Taxonomy" id="182803"/>
    <lineage>
        <taxon>Eukaryota</taxon>
        <taxon>Metazoa</taxon>
        <taxon>Ecdysozoa</taxon>
        <taxon>Arthropoda</taxon>
        <taxon>Chelicerata</taxon>
        <taxon>Arachnida</taxon>
        <taxon>Araneae</taxon>
        <taxon>Araneomorphae</taxon>
        <taxon>Entelegynae</taxon>
        <taxon>Araneoidea</taxon>
        <taxon>Araneidae</taxon>
        <taxon>Araneus</taxon>
    </lineage>
</organism>
<sequence>MSKEKSEKTMQIYVILGILATVLPLTTTKNNKIAGFAVAGISPLNPVIFRDSEYLPSYETDRPQATPNGSQGDSSLLFKLDMNLFLLNFRSIT</sequence>
<reference evidence="1 2" key="1">
    <citation type="journal article" date="2019" name="Sci. Rep.">
        <title>Orb-weaving spider Araneus ventricosus genome elucidates the spidroin gene catalogue.</title>
        <authorList>
            <person name="Kono N."/>
            <person name="Nakamura H."/>
            <person name="Ohtoshi R."/>
            <person name="Moran D.A.P."/>
            <person name="Shinohara A."/>
            <person name="Yoshida Y."/>
            <person name="Fujiwara M."/>
            <person name="Mori M."/>
            <person name="Tomita M."/>
            <person name="Arakawa K."/>
        </authorList>
    </citation>
    <scope>NUCLEOTIDE SEQUENCE [LARGE SCALE GENOMIC DNA]</scope>
</reference>
<keyword evidence="2" id="KW-1185">Reference proteome</keyword>
<dbReference type="AlphaFoldDB" id="A0A4Y2BJ18"/>
<gene>
    <name evidence="1" type="ORF">AVEN_35817_1</name>
</gene>
<name>A0A4Y2BJ18_ARAVE</name>
<dbReference type="OrthoDB" id="4327074at2759"/>
<proteinExistence type="predicted"/>
<accession>A0A4Y2BJ18</accession>
<evidence type="ECO:0000313" key="1">
    <source>
        <dbReference type="EMBL" id="GBL92262.1"/>
    </source>
</evidence>
<evidence type="ECO:0000313" key="2">
    <source>
        <dbReference type="Proteomes" id="UP000499080"/>
    </source>
</evidence>
<protein>
    <submittedName>
        <fullName evidence="1">Uncharacterized protein</fullName>
    </submittedName>
</protein>
<comment type="caution">
    <text evidence="1">The sequence shown here is derived from an EMBL/GenBank/DDBJ whole genome shotgun (WGS) entry which is preliminary data.</text>
</comment>
<dbReference type="EMBL" id="BGPR01000085">
    <property type="protein sequence ID" value="GBL92262.1"/>
    <property type="molecule type" value="Genomic_DNA"/>
</dbReference>